<organism evidence="1 2">
    <name type="scientific">Methylobacterium oxalidis</name>
    <dbReference type="NCBI Taxonomy" id="944322"/>
    <lineage>
        <taxon>Bacteria</taxon>
        <taxon>Pseudomonadati</taxon>
        <taxon>Pseudomonadota</taxon>
        <taxon>Alphaproteobacteria</taxon>
        <taxon>Hyphomicrobiales</taxon>
        <taxon>Methylobacteriaceae</taxon>
        <taxon>Methylobacterium</taxon>
    </lineage>
</organism>
<name>A0ABQ6DF55_9HYPH</name>
<comment type="caution">
    <text evidence="1">The sequence shown here is derived from an EMBL/GenBank/DDBJ whole genome shotgun (WGS) entry which is preliminary data.</text>
</comment>
<gene>
    <name evidence="1" type="ORF">GCM10007888_17810</name>
</gene>
<evidence type="ECO:0000313" key="2">
    <source>
        <dbReference type="Proteomes" id="UP001156856"/>
    </source>
</evidence>
<dbReference type="EMBL" id="BSPK01000021">
    <property type="protein sequence ID" value="GLS63400.1"/>
    <property type="molecule type" value="Genomic_DNA"/>
</dbReference>
<accession>A0ABQ6DF55</accession>
<evidence type="ECO:0000313" key="1">
    <source>
        <dbReference type="EMBL" id="GLS63400.1"/>
    </source>
</evidence>
<sequence length="56" mass="5533">MASAATVPETAEEPIRVLSASIEARFVAETVTLPPVEVTLAAGWAGAAAASVAAPI</sequence>
<dbReference type="Proteomes" id="UP001156856">
    <property type="component" value="Unassembled WGS sequence"/>
</dbReference>
<protein>
    <submittedName>
        <fullName evidence="1">Uncharacterized protein</fullName>
    </submittedName>
</protein>
<reference evidence="2" key="1">
    <citation type="journal article" date="2019" name="Int. J. Syst. Evol. Microbiol.">
        <title>The Global Catalogue of Microorganisms (GCM) 10K type strain sequencing project: providing services to taxonomists for standard genome sequencing and annotation.</title>
        <authorList>
            <consortium name="The Broad Institute Genomics Platform"/>
            <consortium name="The Broad Institute Genome Sequencing Center for Infectious Disease"/>
            <person name="Wu L."/>
            <person name="Ma J."/>
        </authorList>
    </citation>
    <scope>NUCLEOTIDE SEQUENCE [LARGE SCALE GENOMIC DNA]</scope>
    <source>
        <strain evidence="2">NBRC 107715</strain>
    </source>
</reference>
<keyword evidence="2" id="KW-1185">Reference proteome</keyword>
<proteinExistence type="predicted"/>